<keyword evidence="3 7" id="KW-0547">Nucleotide-binding</keyword>
<dbReference type="EMBL" id="PFAX01000002">
    <property type="protein sequence ID" value="PIR90781.1"/>
    <property type="molecule type" value="Genomic_DNA"/>
</dbReference>
<dbReference type="InterPro" id="IPR000924">
    <property type="entry name" value="Glu/Gln-tRNA-synth"/>
</dbReference>
<dbReference type="Pfam" id="PF00749">
    <property type="entry name" value="tRNA-synt_1c"/>
    <property type="match status" value="1"/>
</dbReference>
<dbReference type="PROSITE" id="PS00178">
    <property type="entry name" value="AA_TRNA_LIGASE_I"/>
    <property type="match status" value="1"/>
</dbReference>
<keyword evidence="7" id="KW-0963">Cytoplasm</keyword>
<evidence type="ECO:0000313" key="10">
    <source>
        <dbReference type="EMBL" id="PIR90781.1"/>
    </source>
</evidence>
<evidence type="ECO:0000256" key="6">
    <source>
        <dbReference type="ARBA" id="ARBA00023146"/>
    </source>
</evidence>
<dbReference type="Gene3D" id="1.10.10.350">
    <property type="match status" value="1"/>
</dbReference>
<feature type="domain" description="Glutamyl/glutaminyl-tRNA synthetase class Ib catalytic" evidence="8">
    <location>
        <begin position="22"/>
        <end position="329"/>
    </location>
</feature>
<protein>
    <recommendedName>
        <fullName evidence="7">Glutamate--tRNA ligase</fullName>
        <ecNumber evidence="7">6.1.1.17</ecNumber>
    </recommendedName>
    <alternativeName>
        <fullName evidence="7">Glutamyl-tRNA synthetase</fullName>
        <shortName evidence="7">GluRS</shortName>
    </alternativeName>
</protein>
<dbReference type="InterPro" id="IPR004527">
    <property type="entry name" value="Glu-tRNA-ligase_bac/mito"/>
</dbReference>
<comment type="catalytic activity">
    <reaction evidence="7">
        <text>tRNA(Glu) + L-glutamate + ATP = L-glutamyl-tRNA(Glu) + AMP + diphosphate</text>
        <dbReference type="Rhea" id="RHEA:23540"/>
        <dbReference type="Rhea" id="RHEA-COMP:9663"/>
        <dbReference type="Rhea" id="RHEA-COMP:9680"/>
        <dbReference type="ChEBI" id="CHEBI:29985"/>
        <dbReference type="ChEBI" id="CHEBI:30616"/>
        <dbReference type="ChEBI" id="CHEBI:33019"/>
        <dbReference type="ChEBI" id="CHEBI:78442"/>
        <dbReference type="ChEBI" id="CHEBI:78520"/>
        <dbReference type="ChEBI" id="CHEBI:456215"/>
        <dbReference type="EC" id="6.1.1.17"/>
    </reaction>
</comment>
<evidence type="ECO:0000256" key="5">
    <source>
        <dbReference type="ARBA" id="ARBA00022917"/>
    </source>
</evidence>
<dbReference type="HAMAP" id="MF_00022">
    <property type="entry name" value="Glu_tRNA_synth_type1"/>
    <property type="match status" value="1"/>
</dbReference>
<dbReference type="SUPFAM" id="SSF48163">
    <property type="entry name" value="An anticodon-binding domain of class I aminoacyl-tRNA synthetases"/>
    <property type="match status" value="1"/>
</dbReference>
<evidence type="ECO:0000256" key="4">
    <source>
        <dbReference type="ARBA" id="ARBA00022840"/>
    </source>
</evidence>
<dbReference type="InterPro" id="IPR020751">
    <property type="entry name" value="aa-tRNA-synth_I_codon-bd_sub2"/>
</dbReference>
<comment type="caution">
    <text evidence="10">The sequence shown here is derived from an EMBL/GenBank/DDBJ whole genome shotgun (WGS) entry which is preliminary data.</text>
</comment>
<dbReference type="Proteomes" id="UP000230132">
    <property type="component" value="Unassembled WGS sequence"/>
</dbReference>
<dbReference type="InterPro" id="IPR008925">
    <property type="entry name" value="aa_tRNA-synth_I_cd-bd_sf"/>
</dbReference>
<dbReference type="GO" id="GO:0000049">
    <property type="term" value="F:tRNA binding"/>
    <property type="evidence" value="ECO:0007669"/>
    <property type="project" value="InterPro"/>
</dbReference>
<dbReference type="Gene3D" id="3.40.50.620">
    <property type="entry name" value="HUPs"/>
    <property type="match status" value="1"/>
</dbReference>
<feature type="domain" description="Aminoacyl-tRNA synthetase class I anticodon-binding" evidence="9">
    <location>
        <begin position="342"/>
        <end position="501"/>
    </location>
</feature>
<dbReference type="GO" id="GO:0006424">
    <property type="term" value="P:glutamyl-tRNA aminoacylation"/>
    <property type="evidence" value="ECO:0007669"/>
    <property type="project" value="UniProtKB-UniRule"/>
</dbReference>
<name>A0A2H0UVD2_9BACT</name>
<dbReference type="CDD" id="cd00808">
    <property type="entry name" value="GluRS_core"/>
    <property type="match status" value="1"/>
</dbReference>
<comment type="similarity">
    <text evidence="1 7">Belongs to the class-I aminoacyl-tRNA synthetase family. Glutamate--tRNA ligase type 1 subfamily.</text>
</comment>
<evidence type="ECO:0000259" key="8">
    <source>
        <dbReference type="Pfam" id="PF00749"/>
    </source>
</evidence>
<dbReference type="PRINTS" id="PR00987">
    <property type="entry name" value="TRNASYNTHGLU"/>
</dbReference>
<reference evidence="11" key="1">
    <citation type="submission" date="2017-09" db="EMBL/GenBank/DDBJ databases">
        <title>Depth-based differentiation of microbial function through sediment-hosted aquifers and enrichment of novel symbionts in the deep terrestrial subsurface.</title>
        <authorList>
            <person name="Probst A.J."/>
            <person name="Ladd B."/>
            <person name="Jarett J.K."/>
            <person name="Geller-Mcgrath D.E."/>
            <person name="Sieber C.M.K."/>
            <person name="Emerson J.B."/>
            <person name="Anantharaman K."/>
            <person name="Thomas B.C."/>
            <person name="Malmstrom R."/>
            <person name="Stieglmeier M."/>
            <person name="Klingl A."/>
            <person name="Woyke T."/>
            <person name="Ryan C.M."/>
            <person name="Banfield J.F."/>
        </authorList>
    </citation>
    <scope>NUCLEOTIDE SEQUENCE [LARGE SCALE GENOMIC DNA]</scope>
</reference>
<evidence type="ECO:0000313" key="11">
    <source>
        <dbReference type="Proteomes" id="UP000230132"/>
    </source>
</evidence>
<feature type="binding site" evidence="7">
    <location>
        <position position="263"/>
    </location>
    <ligand>
        <name>ATP</name>
        <dbReference type="ChEBI" id="CHEBI:30616"/>
    </ligand>
</feature>
<dbReference type="Pfam" id="PF19269">
    <property type="entry name" value="Anticodon_2"/>
    <property type="match status" value="1"/>
</dbReference>
<dbReference type="NCBIfam" id="TIGR00464">
    <property type="entry name" value="gltX_bact"/>
    <property type="match status" value="1"/>
</dbReference>
<keyword evidence="2 7" id="KW-0436">Ligase</keyword>
<feature type="short sequence motif" description="'HIGH' region" evidence="7">
    <location>
        <begin position="28"/>
        <end position="38"/>
    </location>
</feature>
<proteinExistence type="inferred from homology"/>
<gene>
    <name evidence="7" type="primary">gltX</name>
    <name evidence="10" type="ORF">COU05_00120</name>
</gene>
<comment type="function">
    <text evidence="7">Catalyzes the attachment of glutamate to tRNA(Glu) in a two-step reaction: glutamate is first activated by ATP to form Glu-AMP and then transferred to the acceptor end of tRNA(Glu).</text>
</comment>
<keyword evidence="6 7" id="KW-0030">Aminoacyl-tRNA synthetase</keyword>
<organism evidence="10 11">
    <name type="scientific">bacterium (Candidatus Gribaldobacteria) CG10_big_fil_rev_8_21_14_0_10_37_21</name>
    <dbReference type="NCBI Taxonomy" id="2014275"/>
    <lineage>
        <taxon>Bacteria</taxon>
        <taxon>Candidatus Gribaldobacteria</taxon>
    </lineage>
</organism>
<evidence type="ECO:0000256" key="1">
    <source>
        <dbReference type="ARBA" id="ARBA00007894"/>
    </source>
</evidence>
<dbReference type="GO" id="GO:0008270">
    <property type="term" value="F:zinc ion binding"/>
    <property type="evidence" value="ECO:0007669"/>
    <property type="project" value="InterPro"/>
</dbReference>
<dbReference type="AlphaFoldDB" id="A0A2H0UVD2"/>
<dbReference type="InterPro" id="IPR033910">
    <property type="entry name" value="GluRS_core"/>
</dbReference>
<dbReference type="InterPro" id="IPR001412">
    <property type="entry name" value="aa-tRNA-synth_I_CS"/>
</dbReference>
<dbReference type="GO" id="GO:0005829">
    <property type="term" value="C:cytosol"/>
    <property type="evidence" value="ECO:0007669"/>
    <property type="project" value="TreeGrafter"/>
</dbReference>
<accession>A0A2H0UVD2</accession>
<dbReference type="GO" id="GO:0004818">
    <property type="term" value="F:glutamate-tRNA ligase activity"/>
    <property type="evidence" value="ECO:0007669"/>
    <property type="project" value="UniProtKB-UniRule"/>
</dbReference>
<dbReference type="SUPFAM" id="SSF52374">
    <property type="entry name" value="Nucleotidylyl transferase"/>
    <property type="match status" value="1"/>
</dbReference>
<dbReference type="FunFam" id="3.40.50.620:FF:000045">
    <property type="entry name" value="Glutamate--tRNA ligase, mitochondrial"/>
    <property type="match status" value="1"/>
</dbReference>
<dbReference type="InterPro" id="IPR049940">
    <property type="entry name" value="GluQ/Sye"/>
</dbReference>
<dbReference type="InterPro" id="IPR014729">
    <property type="entry name" value="Rossmann-like_a/b/a_fold"/>
</dbReference>
<comment type="subcellular location">
    <subcellularLocation>
        <location evidence="7">Cytoplasm</location>
    </subcellularLocation>
</comment>
<dbReference type="InterPro" id="IPR045462">
    <property type="entry name" value="aa-tRNA-synth_I_cd-bd"/>
</dbReference>
<keyword evidence="4 7" id="KW-0067">ATP-binding</keyword>
<keyword evidence="5 7" id="KW-0648">Protein biosynthesis</keyword>
<dbReference type="PANTHER" id="PTHR43311:SF2">
    <property type="entry name" value="GLUTAMATE--TRNA LIGASE, MITOCHONDRIAL-RELATED"/>
    <property type="match status" value="1"/>
</dbReference>
<dbReference type="InterPro" id="IPR020058">
    <property type="entry name" value="Glu/Gln-tRNA-synth_Ib_cat-dom"/>
</dbReference>
<dbReference type="GO" id="GO:0005524">
    <property type="term" value="F:ATP binding"/>
    <property type="evidence" value="ECO:0007669"/>
    <property type="project" value="UniProtKB-UniRule"/>
</dbReference>
<evidence type="ECO:0000256" key="3">
    <source>
        <dbReference type="ARBA" id="ARBA00022741"/>
    </source>
</evidence>
<evidence type="ECO:0000256" key="7">
    <source>
        <dbReference type="HAMAP-Rule" id="MF_00022"/>
    </source>
</evidence>
<evidence type="ECO:0000256" key="2">
    <source>
        <dbReference type="ARBA" id="ARBA00022598"/>
    </source>
</evidence>
<comment type="caution">
    <text evidence="7">Lacks conserved residue(s) required for the propagation of feature annotation.</text>
</comment>
<evidence type="ECO:0000259" key="9">
    <source>
        <dbReference type="Pfam" id="PF19269"/>
    </source>
</evidence>
<dbReference type="PANTHER" id="PTHR43311">
    <property type="entry name" value="GLUTAMATE--TRNA LIGASE"/>
    <property type="match status" value="1"/>
</dbReference>
<dbReference type="EC" id="6.1.1.17" evidence="7"/>
<comment type="subunit">
    <text evidence="7">Monomer.</text>
</comment>
<feature type="short sequence motif" description="'KMSKS' region" evidence="7">
    <location>
        <begin position="260"/>
        <end position="264"/>
    </location>
</feature>
<sequence>MSSQKIKQDKIEQKLKIEDGSVRVRFAPSPTGPFHVGNLRSALFNYLFAKRYKGKLILRVEDTDKERSEKKWEEGIKLSLEWAGIEWDEGPYYQSARGAIYEKYLKKLIEERKAYFCFCSQDDLEAQRQYLMSLGKAPLYSGKCSKLSKEEVEENLKQGKPYVIRFRTSEKKVVFNDLVLGKIEQEAILLGDFVIAKNANNVLYNFACVIDDFEMKITHVIRGGDHISNTPKQILLNEALGFPLPTFCHLPLVLGEDKSKLSKRHGAVFIPEYEKEGYLAGALVNFLALLGWNPGDNREIFSLKDLEKEFFIEGVQKSPAVFNENKLDWLNGFYIRALDKKELAKLCLPYLIQGGLLEEKGSLLKANGIEVSFDYLVEVIALYQERLKKLSEVGELVDFFFKKEIEVERGLLQWKEMEEKEIKESLKKSYKALDKIKEKNWRSDFITEALLKEADDLKKGDKGALLWPLRVALSGKKASASPFDIAYILGKLRTLERIKKTLEDL</sequence>